<reference evidence="2" key="1">
    <citation type="journal article" date="2015" name="Genome Announc.">
        <title>Draft Genome Sequence of Bacteroidales Strain TBC1, a Novel Isolate from a Methanogenic Wastewater Treatment System.</title>
        <authorList>
            <person name="Tourlousse D.M."/>
            <person name="Matsuura N."/>
            <person name="Sun L."/>
            <person name="Toyonaga M."/>
            <person name="Kuroda K."/>
            <person name="Ohashi A."/>
            <person name="Cruz R."/>
            <person name="Yamaguchi T."/>
            <person name="Sekiguchi Y."/>
        </authorList>
    </citation>
    <scope>NUCLEOTIDE SEQUENCE [LARGE SCALE GENOMIC DNA]</scope>
    <source>
        <strain evidence="2">TBC1</strain>
    </source>
</reference>
<proteinExistence type="predicted"/>
<feature type="signal peptide" evidence="1">
    <location>
        <begin position="1"/>
        <end position="21"/>
    </location>
</feature>
<dbReference type="EMBL" id="DF968182">
    <property type="protein sequence ID" value="GAP42279.1"/>
    <property type="molecule type" value="Genomic_DNA"/>
</dbReference>
<organism evidence="2">
    <name type="scientific">Lentimicrobium saccharophilum</name>
    <dbReference type="NCBI Taxonomy" id="1678841"/>
    <lineage>
        <taxon>Bacteria</taxon>
        <taxon>Pseudomonadati</taxon>
        <taxon>Bacteroidota</taxon>
        <taxon>Bacteroidia</taxon>
        <taxon>Bacteroidales</taxon>
        <taxon>Lentimicrobiaceae</taxon>
        <taxon>Lentimicrobium</taxon>
    </lineage>
</organism>
<dbReference type="OrthoDB" id="9807854at2"/>
<dbReference type="InterPro" id="IPR010870">
    <property type="entry name" value="Porin_O/P"/>
</dbReference>
<dbReference type="InterPro" id="IPR023614">
    <property type="entry name" value="Porin_dom_sf"/>
</dbReference>
<dbReference type="STRING" id="1678841.TBC1_11408"/>
<accession>A0A0S7BV25</accession>
<dbReference type="Gene3D" id="2.40.160.10">
    <property type="entry name" value="Porin"/>
    <property type="match status" value="1"/>
</dbReference>
<dbReference type="SUPFAM" id="SSF56935">
    <property type="entry name" value="Porins"/>
    <property type="match status" value="1"/>
</dbReference>
<name>A0A0S7BV25_9BACT</name>
<gene>
    <name evidence="2" type="ORF">TBC1_11408</name>
</gene>
<sequence>MKKILFIITIIGAFAITRVSAQGCGGAPSDEGLKMFGFLQSQYEHHFTEPSKNSFTFERARIGAMGKIPYDFSYYVVAELSPFISANPYLLDAFITYDRFNMARLSVGAFKTPFGLETNTACNGLMTVYRSTATLQMVAPFRDMGAMLLGGNDTTFVSYQLGLMNGGGLLKFDNNKKKDIVGRVVFHPWDFLYVGGSFRYGYPSYQNDKDSRTTLGGELKLKYRGFTLLGEYIMDEGDYNRDLGGGCSGNLIELGKERSGGYVTLAYMTKWNIEPVFMYDFFDSGNATGYEESNMTFGVNYFFNDWTRLQVNYVYRAESPVEIPTDEIVVQLQVKF</sequence>
<keyword evidence="1" id="KW-0732">Signal</keyword>
<evidence type="ECO:0000313" key="2">
    <source>
        <dbReference type="EMBL" id="GAP42279.1"/>
    </source>
</evidence>
<evidence type="ECO:0000256" key="1">
    <source>
        <dbReference type="SAM" id="SignalP"/>
    </source>
</evidence>
<feature type="chain" id="PRO_5006633182" evidence="1">
    <location>
        <begin position="22"/>
        <end position="336"/>
    </location>
</feature>
<evidence type="ECO:0000313" key="3">
    <source>
        <dbReference type="Proteomes" id="UP000053091"/>
    </source>
</evidence>
<keyword evidence="3" id="KW-1185">Reference proteome</keyword>
<dbReference type="Pfam" id="PF07396">
    <property type="entry name" value="Porin_O_P"/>
    <property type="match status" value="1"/>
</dbReference>
<dbReference type="RefSeq" id="WP_062037750.1">
    <property type="nucleotide sequence ID" value="NZ_DF968182.1"/>
</dbReference>
<dbReference type="Proteomes" id="UP000053091">
    <property type="component" value="Unassembled WGS sequence"/>
</dbReference>
<protein>
    <submittedName>
        <fullName evidence="2">Phosphate-selective porin O and P</fullName>
    </submittedName>
</protein>
<dbReference type="AlphaFoldDB" id="A0A0S7BV25"/>